<accession>A0ABU2FQ18</accession>
<sequence length="944" mass="103725">MSDGATERRDAFTELGDDVRAALSERGFATPTEPQRKAIPTLASGRDALVVAPTGTGKTETAMLPVLDSLTAADDRFGIGALYITPLRALNRDMRERLEWWGETLGLDVDVRHGDTTDYRRSKQANDPPDVLVTTPETLQAMLTGSKLRVALEDVEHVVVDEVHELAAAKRGAQLTVGLERLREVAGEFQRVGLSATVGDPDAVGQFLTGGRPCSIVEVDIGSRLDVSVVRPRVTDRDERLSSELVTDAETASHVRFIDDLITDHDSVLVFVNTRQTAEALGSRFKELGTNLGVHHGSLSKEARIEVEDGFKAGELDALLCTSSMELGIDVGRVDHVVQYGSPRQVSRLVQRVGRAGHRRDRVSSGTVVTTHADDTLEALAIARQARAGEVEPAGIHDGSLDTVANQIAGLVMDTGEIRAMAAYEILTRAYPFRDLDEEQFKAVVRELARNNVVWLDEDRDRLEKRRGTWQYFYQNLSMIPDEATYDVEDVASGKQVGTLDERFVVNFATPGEVFVQRGEMWRITTIDEEEETVTVSPIEDPAGEVPSWTGSEIPVPKAVAQEVGELRRVAGSQLQDGAPVDSVASHVAARYDADADTVADGLSQLDGHEAPIPDETTVLVEFHGREVVVNACQGHKINETLGRVLSALLGQRAGSSVAMEVDPYRVELELPRAITAGDVIEVLEETDPDHLAALVELSLKNADALKFKLAQVATKFGSLKRWRGRGSTDFGRDRLLAALEDTPMYEEALREVRHEDLAIAETAALLADLQSGAVALETVSERTPVGSGGRSAGRELLSPENADASVIQTVRERIQSDRVILMCLHCKEWDRRQQVGRVRDQPECPECGSTRVAALNPWADEMVTAVRTDEKDDEQEKMTERAYRSGSLVQTHGKQAVIALAARGVGPHNAARIINRLREDEDEFYRDILRQEREYARTQSFWD</sequence>
<dbReference type="Pfam" id="PF00271">
    <property type="entry name" value="Helicase_C"/>
    <property type="match status" value="1"/>
</dbReference>
<dbReference type="SUPFAM" id="SSF52540">
    <property type="entry name" value="P-loop containing nucleoside triphosphate hydrolases"/>
    <property type="match status" value="1"/>
</dbReference>
<gene>
    <name evidence="12" type="ORF">NDI86_12015</name>
</gene>
<organism evidence="12 13">
    <name type="scientific">Haloarcula onubensis</name>
    <dbReference type="NCBI Taxonomy" id="2950539"/>
    <lineage>
        <taxon>Archaea</taxon>
        <taxon>Methanobacteriati</taxon>
        <taxon>Methanobacteriota</taxon>
        <taxon>Stenosarchaea group</taxon>
        <taxon>Halobacteria</taxon>
        <taxon>Halobacteriales</taxon>
        <taxon>Haloarculaceae</taxon>
        <taxon>Haloarcula</taxon>
    </lineage>
</organism>
<dbReference type="InterPro" id="IPR011545">
    <property type="entry name" value="DEAD/DEAH_box_helicase_dom"/>
</dbReference>
<keyword evidence="3" id="KW-0378">Hydrolase</keyword>
<evidence type="ECO:0000256" key="7">
    <source>
        <dbReference type="ARBA" id="ARBA00023204"/>
    </source>
</evidence>
<dbReference type="InterPro" id="IPR017170">
    <property type="entry name" value="Lhr-like"/>
</dbReference>
<keyword evidence="2" id="KW-0227">DNA damage</keyword>
<dbReference type="InterPro" id="IPR014001">
    <property type="entry name" value="Helicase_ATP-bd"/>
</dbReference>
<dbReference type="RefSeq" id="WP_310900691.1">
    <property type="nucleotide sequence ID" value="NZ_JAMQOS010000004.1"/>
</dbReference>
<dbReference type="PROSITE" id="PS51192">
    <property type="entry name" value="HELICASE_ATP_BIND_1"/>
    <property type="match status" value="1"/>
</dbReference>
<dbReference type="InterPro" id="IPR001650">
    <property type="entry name" value="Helicase_C-like"/>
</dbReference>
<dbReference type="Pfam" id="PF00270">
    <property type="entry name" value="DEAD"/>
    <property type="match status" value="1"/>
</dbReference>
<evidence type="ECO:0000256" key="5">
    <source>
        <dbReference type="ARBA" id="ARBA00022840"/>
    </source>
</evidence>
<evidence type="ECO:0000256" key="8">
    <source>
        <dbReference type="ARBA" id="ARBA00023235"/>
    </source>
</evidence>
<dbReference type="EMBL" id="JAMQOS010000004">
    <property type="protein sequence ID" value="MDS0282852.1"/>
    <property type="molecule type" value="Genomic_DNA"/>
</dbReference>
<dbReference type="PANTHER" id="PTHR47962:SF5">
    <property type="entry name" value="ATP-DEPENDENT HELICASE LHR-RELATED"/>
    <property type="match status" value="1"/>
</dbReference>
<dbReference type="Pfam" id="PF19306">
    <property type="entry name" value="WHD_Lhr"/>
    <property type="match status" value="1"/>
</dbReference>
<comment type="caution">
    <text evidence="12">The sequence shown here is derived from an EMBL/GenBank/DDBJ whole genome shotgun (WGS) entry which is preliminary data.</text>
</comment>
<dbReference type="InterPro" id="IPR052511">
    <property type="entry name" value="ATP-dep_Helicase"/>
</dbReference>
<feature type="domain" description="Helicase ATP-binding" evidence="10">
    <location>
        <begin position="39"/>
        <end position="216"/>
    </location>
</feature>
<keyword evidence="7" id="KW-0234">DNA repair</keyword>
<evidence type="ECO:0000259" key="11">
    <source>
        <dbReference type="PROSITE" id="PS51194"/>
    </source>
</evidence>
<proteinExistence type="inferred from homology"/>
<dbReference type="Proteomes" id="UP001268864">
    <property type="component" value="Unassembled WGS sequence"/>
</dbReference>
<keyword evidence="13" id="KW-1185">Reference proteome</keyword>
<dbReference type="SMART" id="SM00487">
    <property type="entry name" value="DEXDc"/>
    <property type="match status" value="1"/>
</dbReference>
<evidence type="ECO:0000256" key="4">
    <source>
        <dbReference type="ARBA" id="ARBA00022806"/>
    </source>
</evidence>
<evidence type="ECO:0000313" key="12">
    <source>
        <dbReference type="EMBL" id="MDS0282852.1"/>
    </source>
</evidence>
<keyword evidence="1" id="KW-0547">Nucleotide-binding</keyword>
<dbReference type="PROSITE" id="PS51194">
    <property type="entry name" value="HELICASE_CTER"/>
    <property type="match status" value="1"/>
</dbReference>
<dbReference type="SMART" id="SM00490">
    <property type="entry name" value="HELICc"/>
    <property type="match status" value="1"/>
</dbReference>
<dbReference type="PIRSF" id="PIRSF037307">
    <property type="entry name" value="Lhr-like_helic_prd"/>
    <property type="match status" value="1"/>
</dbReference>
<comment type="similarity">
    <text evidence="9">Belongs to the Lhr helicase family. Lhr-Core subfamily.</text>
</comment>
<evidence type="ECO:0000259" key="10">
    <source>
        <dbReference type="PROSITE" id="PS51192"/>
    </source>
</evidence>
<dbReference type="Pfam" id="PF08494">
    <property type="entry name" value="DEAD_assoc"/>
    <property type="match status" value="1"/>
</dbReference>
<dbReference type="InterPro" id="IPR013701">
    <property type="entry name" value="Lhr-like_DEAD/DEAH_assoc"/>
</dbReference>
<evidence type="ECO:0000256" key="1">
    <source>
        <dbReference type="ARBA" id="ARBA00022741"/>
    </source>
</evidence>
<evidence type="ECO:0000256" key="6">
    <source>
        <dbReference type="ARBA" id="ARBA00023125"/>
    </source>
</evidence>
<evidence type="ECO:0000256" key="2">
    <source>
        <dbReference type="ARBA" id="ARBA00022763"/>
    </source>
</evidence>
<evidence type="ECO:0000256" key="9">
    <source>
        <dbReference type="ARBA" id="ARBA00093467"/>
    </source>
</evidence>
<reference evidence="12 13" key="1">
    <citation type="submission" date="2022-06" db="EMBL/GenBank/DDBJ databases">
        <title>Halomicroarcula sp. a new haloarchaeum isolate from saline soil.</title>
        <authorList>
            <person name="Strakova D."/>
            <person name="Galisteo C."/>
            <person name="Sanchez-Porro C."/>
            <person name="Ventosa A."/>
        </authorList>
    </citation>
    <scope>NUCLEOTIDE SEQUENCE [LARGE SCALE GENOMIC DNA]</scope>
    <source>
        <strain evidence="12 13">S3CR25-11</strain>
    </source>
</reference>
<keyword evidence="8" id="KW-0413">Isomerase</keyword>
<keyword evidence="5" id="KW-0067">ATP-binding</keyword>
<evidence type="ECO:0000313" key="13">
    <source>
        <dbReference type="Proteomes" id="UP001268864"/>
    </source>
</evidence>
<dbReference type="Gene3D" id="3.40.50.300">
    <property type="entry name" value="P-loop containing nucleotide triphosphate hydrolases"/>
    <property type="match status" value="2"/>
</dbReference>
<dbReference type="InterPro" id="IPR027417">
    <property type="entry name" value="P-loop_NTPase"/>
</dbReference>
<evidence type="ECO:0000256" key="3">
    <source>
        <dbReference type="ARBA" id="ARBA00022801"/>
    </source>
</evidence>
<protein>
    <submittedName>
        <fullName evidence="12">DEAD/DEAH box helicase</fullName>
    </submittedName>
</protein>
<dbReference type="InterPro" id="IPR045628">
    <property type="entry name" value="Lhr_WH_dom"/>
</dbReference>
<keyword evidence="4 12" id="KW-0347">Helicase</keyword>
<dbReference type="PANTHER" id="PTHR47962">
    <property type="entry name" value="ATP-DEPENDENT HELICASE LHR-RELATED-RELATED"/>
    <property type="match status" value="1"/>
</dbReference>
<keyword evidence="6" id="KW-0238">DNA-binding</keyword>
<dbReference type="GO" id="GO:0004386">
    <property type="term" value="F:helicase activity"/>
    <property type="evidence" value="ECO:0007669"/>
    <property type="project" value="UniProtKB-KW"/>
</dbReference>
<name>A0ABU2FQ18_9EURY</name>
<feature type="domain" description="Helicase C-terminal" evidence="11">
    <location>
        <begin position="257"/>
        <end position="402"/>
    </location>
</feature>